<keyword evidence="5 7" id="KW-1133">Transmembrane helix</keyword>
<feature type="transmembrane region" description="Helical" evidence="7">
    <location>
        <begin position="243"/>
        <end position="262"/>
    </location>
</feature>
<evidence type="ECO:0000256" key="4">
    <source>
        <dbReference type="ARBA" id="ARBA00022692"/>
    </source>
</evidence>
<dbReference type="PANTHER" id="PTHR43005">
    <property type="entry name" value="BLR7065 PROTEIN"/>
    <property type="match status" value="1"/>
</dbReference>
<evidence type="ECO:0000256" key="3">
    <source>
        <dbReference type="ARBA" id="ARBA00022475"/>
    </source>
</evidence>
<evidence type="ECO:0000256" key="6">
    <source>
        <dbReference type="ARBA" id="ARBA00023136"/>
    </source>
</evidence>
<evidence type="ECO:0000313" key="9">
    <source>
        <dbReference type="EMBL" id="SHN59246.1"/>
    </source>
</evidence>
<evidence type="ECO:0000256" key="2">
    <source>
        <dbReference type="ARBA" id="ARBA00022448"/>
    </source>
</evidence>
<dbReference type="OrthoDB" id="9807129at2"/>
<feature type="transmembrane region" description="Helical" evidence="7">
    <location>
        <begin position="21"/>
        <end position="42"/>
    </location>
</feature>
<dbReference type="CDD" id="cd06261">
    <property type="entry name" value="TM_PBP2"/>
    <property type="match status" value="1"/>
</dbReference>
<accession>A0A1M7SLD7</accession>
<sequence>MSSTTYSRNNARKGKIGGFRPHWFFVLPALIIVFTILVYPVFYSLYMSLHEWHLFHSTEKKFVFLKNYIELFKDSEFIHSLFLQLGFVVIAIPIETVIGFFVALLLNREGRFYSLVRSLLLLPVFILPVISGLTWRLLLQPEYGMVSYFLERLGFGVKAWLAEPSFAYGMVIVQDVWRMWPFMFMFIYAGLSGIPKEVLEAADIDGANFWKKVNRIIIPYLRPTIATALLLRLIDALRIFSEVYVMTGGGPGNATMLLSLYINKQAFEFFNIGYAASMGILLLIIALAIAFVIVRGNIKFEGERG</sequence>
<dbReference type="SUPFAM" id="SSF161098">
    <property type="entry name" value="MetI-like"/>
    <property type="match status" value="1"/>
</dbReference>
<dbReference type="GO" id="GO:0055085">
    <property type="term" value="P:transmembrane transport"/>
    <property type="evidence" value="ECO:0007669"/>
    <property type="project" value="InterPro"/>
</dbReference>
<comment type="subcellular location">
    <subcellularLocation>
        <location evidence="1 7">Cell membrane</location>
        <topology evidence="1 7">Multi-pass membrane protein</topology>
    </subcellularLocation>
</comment>
<dbReference type="EMBL" id="FRDJ01000004">
    <property type="protein sequence ID" value="SHN59246.1"/>
    <property type="molecule type" value="Genomic_DNA"/>
</dbReference>
<proteinExistence type="inferred from homology"/>
<dbReference type="PROSITE" id="PS50928">
    <property type="entry name" value="ABC_TM1"/>
    <property type="match status" value="1"/>
</dbReference>
<reference evidence="10" key="1">
    <citation type="submission" date="2016-12" db="EMBL/GenBank/DDBJ databases">
        <authorList>
            <person name="Varghese N."/>
            <person name="Submissions S."/>
        </authorList>
    </citation>
    <scope>NUCLEOTIDE SEQUENCE [LARGE SCALE GENOMIC DNA]</scope>
    <source>
        <strain evidence="10">DSM 13020</strain>
    </source>
</reference>
<comment type="similarity">
    <text evidence="7">Belongs to the binding-protein-dependent transport system permease family.</text>
</comment>
<dbReference type="InterPro" id="IPR000515">
    <property type="entry name" value="MetI-like"/>
</dbReference>
<dbReference type="AlphaFoldDB" id="A0A1M7SLD7"/>
<gene>
    <name evidence="9" type="ORF">SAMN02745226_01035</name>
</gene>
<name>A0A1M7SLD7_FERGO</name>
<feature type="transmembrane region" description="Helical" evidence="7">
    <location>
        <begin position="118"/>
        <end position="139"/>
    </location>
</feature>
<organism evidence="9 10">
    <name type="scientific">Fervidobacterium gondwanense DSM 13020</name>
    <dbReference type="NCBI Taxonomy" id="1121883"/>
    <lineage>
        <taxon>Bacteria</taxon>
        <taxon>Thermotogati</taxon>
        <taxon>Thermotogota</taxon>
        <taxon>Thermotogae</taxon>
        <taxon>Thermotogales</taxon>
        <taxon>Fervidobacteriaceae</taxon>
        <taxon>Fervidobacterium</taxon>
    </lineage>
</organism>
<dbReference type="RefSeq" id="WP_072759075.1">
    <property type="nucleotide sequence ID" value="NZ_FRDJ01000004.1"/>
</dbReference>
<dbReference type="GO" id="GO:0005886">
    <property type="term" value="C:plasma membrane"/>
    <property type="evidence" value="ECO:0007669"/>
    <property type="project" value="UniProtKB-SubCell"/>
</dbReference>
<dbReference type="Pfam" id="PF00528">
    <property type="entry name" value="BPD_transp_1"/>
    <property type="match status" value="1"/>
</dbReference>
<feature type="transmembrane region" description="Helical" evidence="7">
    <location>
        <begin position="274"/>
        <end position="294"/>
    </location>
</feature>
<dbReference type="Proteomes" id="UP000184207">
    <property type="component" value="Unassembled WGS sequence"/>
</dbReference>
<keyword evidence="10" id="KW-1185">Reference proteome</keyword>
<feature type="transmembrane region" description="Helical" evidence="7">
    <location>
        <begin position="81"/>
        <end position="106"/>
    </location>
</feature>
<keyword evidence="2 7" id="KW-0813">Transport</keyword>
<keyword evidence="3" id="KW-1003">Cell membrane</keyword>
<dbReference type="Gene3D" id="1.10.3720.10">
    <property type="entry name" value="MetI-like"/>
    <property type="match status" value="1"/>
</dbReference>
<evidence type="ECO:0000313" key="10">
    <source>
        <dbReference type="Proteomes" id="UP000184207"/>
    </source>
</evidence>
<evidence type="ECO:0000256" key="1">
    <source>
        <dbReference type="ARBA" id="ARBA00004651"/>
    </source>
</evidence>
<dbReference type="PANTHER" id="PTHR43005:SF1">
    <property type="entry name" value="SPERMIDINE_PUTRESCINE TRANSPORT SYSTEM PERMEASE PROTEIN"/>
    <property type="match status" value="1"/>
</dbReference>
<dbReference type="InterPro" id="IPR035906">
    <property type="entry name" value="MetI-like_sf"/>
</dbReference>
<feature type="domain" description="ABC transmembrane type-1" evidence="8">
    <location>
        <begin position="81"/>
        <end position="293"/>
    </location>
</feature>
<evidence type="ECO:0000256" key="7">
    <source>
        <dbReference type="RuleBase" id="RU363032"/>
    </source>
</evidence>
<protein>
    <submittedName>
        <fullName evidence="9">Carbohydrate ABC transporter membrane protein 1, CUT1 family (TC 3.A.1.1.-)</fullName>
    </submittedName>
</protein>
<evidence type="ECO:0000259" key="8">
    <source>
        <dbReference type="PROSITE" id="PS50928"/>
    </source>
</evidence>
<dbReference type="STRING" id="1121883.SAMN02745226_01035"/>
<keyword evidence="6 7" id="KW-0472">Membrane</keyword>
<evidence type="ECO:0000256" key="5">
    <source>
        <dbReference type="ARBA" id="ARBA00022989"/>
    </source>
</evidence>
<keyword evidence="4 7" id="KW-0812">Transmembrane</keyword>